<gene>
    <name evidence="1" type="ORF">HJG63_008267</name>
</gene>
<protein>
    <submittedName>
        <fullName evidence="1">Uncharacterized protein</fullName>
    </submittedName>
</protein>
<accession>A0A7J8E8S5</accession>
<sequence>METGENTVALVSSAPATVASGKCGAWRKPCNIQSCVSICIKNLVQVGVTMGFIRMTSMDAKGFVLQKLCRSPENSVLELGQLSSETHCKICRLREGHTHHEHWINLSNKLAFALQSPAGLRHSTNIQVSRRRERLPR</sequence>
<dbReference type="Proteomes" id="UP000593571">
    <property type="component" value="Unassembled WGS sequence"/>
</dbReference>
<keyword evidence="2" id="KW-1185">Reference proteome</keyword>
<proteinExistence type="predicted"/>
<organism evidence="1 2">
    <name type="scientific">Rousettus aegyptiacus</name>
    <name type="common">Egyptian fruit bat</name>
    <name type="synonym">Pteropus aegyptiacus</name>
    <dbReference type="NCBI Taxonomy" id="9407"/>
    <lineage>
        <taxon>Eukaryota</taxon>
        <taxon>Metazoa</taxon>
        <taxon>Chordata</taxon>
        <taxon>Craniata</taxon>
        <taxon>Vertebrata</taxon>
        <taxon>Euteleostomi</taxon>
        <taxon>Mammalia</taxon>
        <taxon>Eutheria</taxon>
        <taxon>Laurasiatheria</taxon>
        <taxon>Chiroptera</taxon>
        <taxon>Yinpterochiroptera</taxon>
        <taxon>Pteropodoidea</taxon>
        <taxon>Pteropodidae</taxon>
        <taxon>Rousettinae</taxon>
        <taxon>Rousettus</taxon>
    </lineage>
</organism>
<evidence type="ECO:0000313" key="2">
    <source>
        <dbReference type="Proteomes" id="UP000593571"/>
    </source>
</evidence>
<name>A0A7J8E8S5_ROUAE</name>
<evidence type="ECO:0000313" key="1">
    <source>
        <dbReference type="EMBL" id="KAF6431793.1"/>
    </source>
</evidence>
<reference evidence="1 2" key="1">
    <citation type="journal article" date="2020" name="Nature">
        <title>Six reference-quality genomes reveal evolution of bat adaptations.</title>
        <authorList>
            <person name="Jebb D."/>
            <person name="Huang Z."/>
            <person name="Pippel M."/>
            <person name="Hughes G.M."/>
            <person name="Lavrichenko K."/>
            <person name="Devanna P."/>
            <person name="Winkler S."/>
            <person name="Jermiin L.S."/>
            <person name="Skirmuntt E.C."/>
            <person name="Katzourakis A."/>
            <person name="Burkitt-Gray L."/>
            <person name="Ray D.A."/>
            <person name="Sullivan K.A.M."/>
            <person name="Roscito J.G."/>
            <person name="Kirilenko B.M."/>
            <person name="Davalos L.M."/>
            <person name="Corthals A.P."/>
            <person name="Power M.L."/>
            <person name="Jones G."/>
            <person name="Ransome R.D."/>
            <person name="Dechmann D.K.N."/>
            <person name="Locatelli A.G."/>
            <person name="Puechmaille S.J."/>
            <person name="Fedrigo O."/>
            <person name="Jarvis E.D."/>
            <person name="Hiller M."/>
            <person name="Vernes S.C."/>
            <person name="Myers E.W."/>
            <person name="Teeling E.C."/>
        </authorList>
    </citation>
    <scope>NUCLEOTIDE SEQUENCE [LARGE SCALE GENOMIC DNA]</scope>
    <source>
        <strain evidence="1">MRouAeg1</strain>
        <tissue evidence="1">Muscle</tissue>
    </source>
</reference>
<dbReference type="AlphaFoldDB" id="A0A7J8E8S5"/>
<comment type="caution">
    <text evidence="1">The sequence shown here is derived from an EMBL/GenBank/DDBJ whole genome shotgun (WGS) entry which is preliminary data.</text>
</comment>
<dbReference type="EMBL" id="JACASE010000010">
    <property type="protein sequence ID" value="KAF6431793.1"/>
    <property type="molecule type" value="Genomic_DNA"/>
</dbReference>